<evidence type="ECO:0000259" key="2">
    <source>
        <dbReference type="PROSITE" id="PS50887"/>
    </source>
</evidence>
<dbReference type="SUPFAM" id="SSF55781">
    <property type="entry name" value="GAF domain-like"/>
    <property type="match status" value="1"/>
</dbReference>
<dbReference type="SUPFAM" id="SSF141868">
    <property type="entry name" value="EAL domain-like"/>
    <property type="match status" value="1"/>
</dbReference>
<dbReference type="PATRIC" id="fig|1293597.4.peg.991"/>
<dbReference type="InterPro" id="IPR050706">
    <property type="entry name" value="Cyclic-di-GMP_PDE-like"/>
</dbReference>
<proteinExistence type="predicted"/>
<dbReference type="InterPro" id="IPR001633">
    <property type="entry name" value="EAL_dom"/>
</dbReference>
<dbReference type="Pfam" id="PF00563">
    <property type="entry name" value="EAL"/>
    <property type="match status" value="1"/>
</dbReference>
<dbReference type="SUPFAM" id="SSF55073">
    <property type="entry name" value="Nucleotide cyclase"/>
    <property type="match status" value="1"/>
</dbReference>
<organism evidence="3 4">
    <name type="scientific">Lactobacillus equicursoris DSM 19284 = JCM 14600 = CIP 110162</name>
    <dbReference type="NCBI Taxonomy" id="1293597"/>
    <lineage>
        <taxon>Bacteria</taxon>
        <taxon>Bacillati</taxon>
        <taxon>Bacillota</taxon>
        <taxon>Bacilli</taxon>
        <taxon>Lactobacillales</taxon>
        <taxon>Lactobacillaceae</taxon>
        <taxon>Lactobacillus</taxon>
    </lineage>
</organism>
<dbReference type="PANTHER" id="PTHR33121:SF79">
    <property type="entry name" value="CYCLIC DI-GMP PHOSPHODIESTERASE PDED-RELATED"/>
    <property type="match status" value="1"/>
</dbReference>
<keyword evidence="4" id="KW-1185">Reference proteome</keyword>
<dbReference type="eggNOG" id="COG2200">
    <property type="taxonomic scope" value="Bacteria"/>
</dbReference>
<accession>A0A0R1M1B9</accession>
<dbReference type="CDD" id="cd01948">
    <property type="entry name" value="EAL"/>
    <property type="match status" value="1"/>
</dbReference>
<dbReference type="Gene3D" id="3.20.20.450">
    <property type="entry name" value="EAL domain"/>
    <property type="match status" value="1"/>
</dbReference>
<dbReference type="InterPro" id="IPR029016">
    <property type="entry name" value="GAF-like_dom_sf"/>
</dbReference>
<dbReference type="PROSITE" id="PS50883">
    <property type="entry name" value="EAL"/>
    <property type="match status" value="1"/>
</dbReference>
<feature type="domain" description="EAL" evidence="1">
    <location>
        <begin position="361"/>
        <end position="614"/>
    </location>
</feature>
<name>A0A0R1M1B9_9LACO</name>
<dbReference type="InterPro" id="IPR043128">
    <property type="entry name" value="Rev_trsase/Diguanyl_cyclase"/>
</dbReference>
<dbReference type="SMART" id="SM00052">
    <property type="entry name" value="EAL"/>
    <property type="match status" value="1"/>
</dbReference>
<evidence type="ECO:0000313" key="3">
    <source>
        <dbReference type="EMBL" id="KRL01457.1"/>
    </source>
</evidence>
<dbReference type="InterPro" id="IPR029787">
    <property type="entry name" value="Nucleotide_cyclase"/>
</dbReference>
<evidence type="ECO:0000313" key="4">
    <source>
        <dbReference type="Proteomes" id="UP000051074"/>
    </source>
</evidence>
<dbReference type="Proteomes" id="UP000051074">
    <property type="component" value="Unassembled WGS sequence"/>
</dbReference>
<evidence type="ECO:0000259" key="1">
    <source>
        <dbReference type="PROSITE" id="PS50883"/>
    </source>
</evidence>
<dbReference type="InterPro" id="IPR035919">
    <property type="entry name" value="EAL_sf"/>
</dbReference>
<sequence length="752" mass="86045">MRSSLKKYGSFKRDFNFSDFDQPMALKLLGYVGMLNRCMDSAIKTGNPNESIMTFLKEMGLALNADRTYIFQKNAHGHYDNTYEWCNEGVTPEKETLQDMPAEAYEAQWGGAFANNSGYLIRDMEGYKEADPIMYQVLKRQGINQLVVSPFYFEGNQVGFLGADNPSVEQLDLCIPLMQLASSYMASLLRHSIFVERRGNSTDTLTGLSSEVAFNKHLLDEVALIKGTKSDVQNDVVYFDISNFKLFNKEHGYQEGDKLLQKMAAVLRREVGTYWIVRPTSDRFYAVIEDERVDDVIRTVHDVMEKYSVSIRAGIYPISANDESPGTMMDRARMAANTTQGNYRIYYTRYADQMEADMVLSNYLISHIDEAIAKGWIKVYYQPIVDTFSNKISTYEALARWVDPQYGFLNPFQFIDVLERGHLIHKLDLHILELVCRDFEDARKKGELSPVVSVNLSRYDLELDDLHEQINAILAKYGVGRDQVRIEITESALINNSEAVIKDHISRFHEDGYLVWLDDFGSGMSSLNSLQTFDFDLLKIDMAFLRNANERTPIILTDIIDMAKRLDIKTLAEGVETEKEYDFLHSIGCVLTQGYYFSKPLPRAEVAAKMRDRGLMVETAEEHNFYREVGRVNIVNPDFSFRDRLNDQLSEMPAIMVFLEEEGQYKTICANHTAQKWAQVLGIKETSELDDRLNRAVGANYALLNQLLKAAKRGEDADAEFEFKGRQGYMRVREVAESTSAHAYISKIVIFF</sequence>
<dbReference type="InterPro" id="IPR000160">
    <property type="entry name" value="GGDEF_dom"/>
</dbReference>
<gene>
    <name evidence="3" type="ORF">FC20_GL000918</name>
</gene>
<dbReference type="Gene3D" id="3.30.450.40">
    <property type="match status" value="1"/>
</dbReference>
<protein>
    <submittedName>
        <fullName evidence="3">Signal transduction diguanylate cyclase</fullName>
    </submittedName>
</protein>
<feature type="domain" description="GGDEF" evidence="2">
    <location>
        <begin position="232"/>
        <end position="350"/>
    </location>
</feature>
<reference evidence="3 4" key="1">
    <citation type="journal article" date="2015" name="Genome Announc.">
        <title>Expanding the biotechnology potential of lactobacilli through comparative genomics of 213 strains and associated genera.</title>
        <authorList>
            <person name="Sun Z."/>
            <person name="Harris H.M."/>
            <person name="McCann A."/>
            <person name="Guo C."/>
            <person name="Argimon S."/>
            <person name="Zhang W."/>
            <person name="Yang X."/>
            <person name="Jeffery I.B."/>
            <person name="Cooney J.C."/>
            <person name="Kagawa T.F."/>
            <person name="Liu W."/>
            <person name="Song Y."/>
            <person name="Salvetti E."/>
            <person name="Wrobel A."/>
            <person name="Rasinkangas P."/>
            <person name="Parkhill J."/>
            <person name="Rea M.C."/>
            <person name="O'Sullivan O."/>
            <person name="Ritari J."/>
            <person name="Douillard F.P."/>
            <person name="Paul Ross R."/>
            <person name="Yang R."/>
            <person name="Briner A.E."/>
            <person name="Felis G.E."/>
            <person name="de Vos W.M."/>
            <person name="Barrangou R."/>
            <person name="Klaenhammer T.R."/>
            <person name="Caufield P.W."/>
            <person name="Cui Y."/>
            <person name="Zhang H."/>
            <person name="O'Toole P.W."/>
        </authorList>
    </citation>
    <scope>NUCLEOTIDE SEQUENCE [LARGE SCALE GENOMIC DNA]</scope>
    <source>
        <strain evidence="3 4">DSM 19284</strain>
    </source>
</reference>
<dbReference type="Gene3D" id="3.30.70.270">
    <property type="match status" value="1"/>
</dbReference>
<dbReference type="PROSITE" id="PS50887">
    <property type="entry name" value="GGDEF"/>
    <property type="match status" value="1"/>
</dbReference>
<dbReference type="GO" id="GO:0071111">
    <property type="term" value="F:cyclic-guanylate-specific phosphodiesterase activity"/>
    <property type="evidence" value="ECO:0007669"/>
    <property type="project" value="InterPro"/>
</dbReference>
<dbReference type="NCBIfam" id="TIGR00254">
    <property type="entry name" value="GGDEF"/>
    <property type="match status" value="1"/>
</dbReference>
<dbReference type="Pfam" id="PF00990">
    <property type="entry name" value="GGDEF"/>
    <property type="match status" value="1"/>
</dbReference>
<dbReference type="PANTHER" id="PTHR33121">
    <property type="entry name" value="CYCLIC DI-GMP PHOSPHODIESTERASE PDEF"/>
    <property type="match status" value="1"/>
</dbReference>
<comment type="caution">
    <text evidence="3">The sequence shown here is derived from an EMBL/GenBank/DDBJ whole genome shotgun (WGS) entry which is preliminary data.</text>
</comment>
<dbReference type="STRING" id="1293597.FC20_GL000918"/>
<dbReference type="AlphaFoldDB" id="A0A0R1M1B9"/>
<dbReference type="EMBL" id="AZDU01000028">
    <property type="protein sequence ID" value="KRL01457.1"/>
    <property type="molecule type" value="Genomic_DNA"/>
</dbReference>
<dbReference type="SMART" id="SM00267">
    <property type="entry name" value="GGDEF"/>
    <property type="match status" value="1"/>
</dbReference>